<proteinExistence type="predicted"/>
<reference evidence="4" key="1">
    <citation type="submission" date="2015-07" db="EMBL/GenBank/DDBJ databases">
        <authorList>
            <person name="Teixeira M.M."/>
            <person name="Souza R.C."/>
            <person name="Almeida L.G."/>
            <person name="Vicente V.A."/>
            <person name="de Hoog S."/>
            <person name="Bocca A.L."/>
            <person name="de Almeida S.R."/>
            <person name="Vasconcelos A.T."/>
            <person name="Felipe M.S."/>
        </authorList>
    </citation>
    <scope>NUCLEOTIDE SEQUENCE [LARGE SCALE GENOMIC DNA]</scope>
    <source>
        <strain evidence="4">KSF</strain>
    </source>
</reference>
<evidence type="ECO:0000313" key="3">
    <source>
        <dbReference type="EMBL" id="OCT49138.1"/>
    </source>
</evidence>
<dbReference type="AlphaFoldDB" id="A0A1C1CKU3"/>
<dbReference type="Proteomes" id="UP000094526">
    <property type="component" value="Unassembled WGS sequence"/>
</dbReference>
<sequence>MVYLLHFVLFLLLLLLLLGCPSPTQAASPIFWISPTSPTPYVQRFHASWKEAIVLARAAALTFRGPCDPVYQRYFEDGGAGGADASSPSPASLVRRIFQRIANIPLDVQYNDGEEIQSLLLSNQDIILDLSPRFVRMTLALQTPPPHTPDMWKDYCTRPGISGALVFDEDRDDATVVVCAAVLDYPLADEILDPPEWARELDGTPRAGYGCDELLDRGTYLAVSRCICIPSALHIISTAYHRRCISSALHTISAGYHTADVDYVDVHPPWDMHAYTEFMIFPGAFILHELDLPQWQDFIAVPPGSDFRQIPDFNGPNPVSGYGAYNAKRLKERALSDPADFGPYPTLNNADSYMWYALSKYWAWVCGVDFGPAEDEDDDELRHHEGGVPTLQPPPDGDASDSPDPGTEDVA</sequence>
<dbReference type="VEuPathDB" id="FungiDB:CLCR_04833"/>
<keyword evidence="4" id="KW-1185">Reference proteome</keyword>
<feature type="region of interest" description="Disordered" evidence="1">
    <location>
        <begin position="374"/>
        <end position="411"/>
    </location>
</feature>
<accession>A0A1C1CKU3</accession>
<evidence type="ECO:0000256" key="2">
    <source>
        <dbReference type="SAM" id="SignalP"/>
    </source>
</evidence>
<evidence type="ECO:0000313" key="4">
    <source>
        <dbReference type="Proteomes" id="UP000094526"/>
    </source>
</evidence>
<dbReference type="OrthoDB" id="4158890at2759"/>
<keyword evidence="2" id="KW-0732">Signal</keyword>
<protein>
    <submittedName>
        <fullName evidence="3">Uncharacterized protein</fullName>
    </submittedName>
</protein>
<feature type="signal peptide" evidence="2">
    <location>
        <begin position="1"/>
        <end position="26"/>
    </location>
</feature>
<gene>
    <name evidence="3" type="ORF">CLCR_04833</name>
</gene>
<comment type="caution">
    <text evidence="3">The sequence shown here is derived from an EMBL/GenBank/DDBJ whole genome shotgun (WGS) entry which is preliminary data.</text>
</comment>
<organism evidence="3 4">
    <name type="scientific">Cladophialophora carrionii</name>
    <dbReference type="NCBI Taxonomy" id="86049"/>
    <lineage>
        <taxon>Eukaryota</taxon>
        <taxon>Fungi</taxon>
        <taxon>Dikarya</taxon>
        <taxon>Ascomycota</taxon>
        <taxon>Pezizomycotina</taxon>
        <taxon>Eurotiomycetes</taxon>
        <taxon>Chaetothyriomycetidae</taxon>
        <taxon>Chaetothyriales</taxon>
        <taxon>Herpotrichiellaceae</taxon>
        <taxon>Cladophialophora</taxon>
    </lineage>
</organism>
<dbReference type="VEuPathDB" id="FungiDB:G647_02787"/>
<name>A0A1C1CKU3_9EURO</name>
<feature type="chain" id="PRO_5008650873" evidence="2">
    <location>
        <begin position="27"/>
        <end position="411"/>
    </location>
</feature>
<dbReference type="EMBL" id="LGRB01000011">
    <property type="protein sequence ID" value="OCT49138.1"/>
    <property type="molecule type" value="Genomic_DNA"/>
</dbReference>
<evidence type="ECO:0000256" key="1">
    <source>
        <dbReference type="SAM" id="MobiDB-lite"/>
    </source>
</evidence>
<feature type="compositionally biased region" description="Acidic residues" evidence="1">
    <location>
        <begin position="398"/>
        <end position="411"/>
    </location>
</feature>